<reference evidence="2" key="2">
    <citation type="submission" date="2020-11" db="EMBL/GenBank/DDBJ databases">
        <authorList>
            <person name="McCartney M.A."/>
            <person name="Auch B."/>
            <person name="Kono T."/>
            <person name="Mallez S."/>
            <person name="Becker A."/>
            <person name="Gohl D.M."/>
            <person name="Silverstein K.A.T."/>
            <person name="Koren S."/>
            <person name="Bechman K.B."/>
            <person name="Herman A."/>
            <person name="Abrahante J.E."/>
            <person name="Garbe J."/>
        </authorList>
    </citation>
    <scope>NUCLEOTIDE SEQUENCE</scope>
    <source>
        <strain evidence="2">Duluth1</strain>
        <tissue evidence="2">Whole animal</tissue>
    </source>
</reference>
<dbReference type="AlphaFoldDB" id="A0A9D4JYM9"/>
<gene>
    <name evidence="2" type="ORF">DPMN_127227</name>
</gene>
<protein>
    <submittedName>
        <fullName evidence="2">Uncharacterized protein</fullName>
    </submittedName>
</protein>
<organism evidence="2 3">
    <name type="scientific">Dreissena polymorpha</name>
    <name type="common">Zebra mussel</name>
    <name type="synonym">Mytilus polymorpha</name>
    <dbReference type="NCBI Taxonomy" id="45954"/>
    <lineage>
        <taxon>Eukaryota</taxon>
        <taxon>Metazoa</taxon>
        <taxon>Spiralia</taxon>
        <taxon>Lophotrochozoa</taxon>
        <taxon>Mollusca</taxon>
        <taxon>Bivalvia</taxon>
        <taxon>Autobranchia</taxon>
        <taxon>Heteroconchia</taxon>
        <taxon>Euheterodonta</taxon>
        <taxon>Imparidentia</taxon>
        <taxon>Neoheterodontei</taxon>
        <taxon>Myida</taxon>
        <taxon>Dreissenoidea</taxon>
        <taxon>Dreissenidae</taxon>
        <taxon>Dreissena</taxon>
    </lineage>
</organism>
<dbReference type="Proteomes" id="UP000828390">
    <property type="component" value="Unassembled WGS sequence"/>
</dbReference>
<evidence type="ECO:0000313" key="3">
    <source>
        <dbReference type="Proteomes" id="UP000828390"/>
    </source>
</evidence>
<evidence type="ECO:0000313" key="2">
    <source>
        <dbReference type="EMBL" id="KAH3825352.1"/>
    </source>
</evidence>
<feature type="chain" id="PRO_5038984977" evidence="1">
    <location>
        <begin position="22"/>
        <end position="87"/>
    </location>
</feature>
<sequence length="87" mass="9802">MKATLLCAFFAFFLVTSCVLGTPKGRGMGGFMGGKEMMYEFDGKMGDDGMMYDDDAMRTGGKMGKDWMCIKYCIVARFYFVCCGWRD</sequence>
<keyword evidence="1" id="KW-0732">Signal</keyword>
<keyword evidence="3" id="KW-1185">Reference proteome</keyword>
<dbReference type="EMBL" id="JAIWYP010000005">
    <property type="protein sequence ID" value="KAH3825352.1"/>
    <property type="molecule type" value="Genomic_DNA"/>
</dbReference>
<name>A0A9D4JYM9_DREPO</name>
<comment type="caution">
    <text evidence="2">The sequence shown here is derived from an EMBL/GenBank/DDBJ whole genome shotgun (WGS) entry which is preliminary data.</text>
</comment>
<feature type="signal peptide" evidence="1">
    <location>
        <begin position="1"/>
        <end position="21"/>
    </location>
</feature>
<dbReference type="PROSITE" id="PS51257">
    <property type="entry name" value="PROKAR_LIPOPROTEIN"/>
    <property type="match status" value="1"/>
</dbReference>
<accession>A0A9D4JYM9</accession>
<reference evidence="2" key="1">
    <citation type="journal article" date="2019" name="bioRxiv">
        <title>The Genome of the Zebra Mussel, Dreissena polymorpha: A Resource for Invasive Species Research.</title>
        <authorList>
            <person name="McCartney M.A."/>
            <person name="Auch B."/>
            <person name="Kono T."/>
            <person name="Mallez S."/>
            <person name="Zhang Y."/>
            <person name="Obille A."/>
            <person name="Becker A."/>
            <person name="Abrahante J.E."/>
            <person name="Garbe J."/>
            <person name="Badalamenti J.P."/>
            <person name="Herman A."/>
            <person name="Mangelson H."/>
            <person name="Liachko I."/>
            <person name="Sullivan S."/>
            <person name="Sone E.D."/>
            <person name="Koren S."/>
            <person name="Silverstein K.A.T."/>
            <person name="Beckman K.B."/>
            <person name="Gohl D.M."/>
        </authorList>
    </citation>
    <scope>NUCLEOTIDE SEQUENCE</scope>
    <source>
        <strain evidence="2">Duluth1</strain>
        <tissue evidence="2">Whole animal</tissue>
    </source>
</reference>
<proteinExistence type="predicted"/>
<evidence type="ECO:0000256" key="1">
    <source>
        <dbReference type="SAM" id="SignalP"/>
    </source>
</evidence>